<dbReference type="OrthoDB" id="9808773at2"/>
<comment type="function">
    <text evidence="6">Specifically methylates the N7 position of guanine in position 527 of 16S rRNA.</text>
</comment>
<dbReference type="GO" id="GO:0070043">
    <property type="term" value="F:rRNA (guanine-N7-)-methyltransferase activity"/>
    <property type="evidence" value="ECO:0007669"/>
    <property type="project" value="UniProtKB-UniRule"/>
</dbReference>
<name>A0A4R3HRJ4_PAULE</name>
<keyword evidence="3 6" id="KW-0489">Methyltransferase</keyword>
<dbReference type="CDD" id="cd02440">
    <property type="entry name" value="AdoMet_MTases"/>
    <property type="match status" value="1"/>
</dbReference>
<dbReference type="EMBL" id="SLZQ01000010">
    <property type="protein sequence ID" value="TCS35538.1"/>
    <property type="molecule type" value="Genomic_DNA"/>
</dbReference>
<comment type="catalytic activity">
    <reaction evidence="6">
        <text>guanosine(527) in 16S rRNA + S-adenosyl-L-methionine = N(7)-methylguanosine(527) in 16S rRNA + S-adenosyl-L-homocysteine</text>
        <dbReference type="Rhea" id="RHEA:42732"/>
        <dbReference type="Rhea" id="RHEA-COMP:10209"/>
        <dbReference type="Rhea" id="RHEA-COMP:10210"/>
        <dbReference type="ChEBI" id="CHEBI:57856"/>
        <dbReference type="ChEBI" id="CHEBI:59789"/>
        <dbReference type="ChEBI" id="CHEBI:74269"/>
        <dbReference type="ChEBI" id="CHEBI:74480"/>
        <dbReference type="EC" id="2.1.1.170"/>
    </reaction>
</comment>
<feature type="binding site" evidence="6">
    <location>
        <position position="152"/>
    </location>
    <ligand>
        <name>S-adenosyl-L-methionine</name>
        <dbReference type="ChEBI" id="CHEBI:59789"/>
    </ligand>
</feature>
<evidence type="ECO:0000256" key="1">
    <source>
        <dbReference type="ARBA" id="ARBA00022490"/>
    </source>
</evidence>
<sequence length="231" mass="25296">MKPFDRDAFARHLRQGAEELGLALSDRQIGQLLDYLALLSKWNAVYNLTAVREPQQMLTQHVLDCLAALPAFAGARNVLDVGAGGGLPGLVLATWASECQPDLRVSMIDTVHKKTAFLTQAKSELGLANVTVYTARVETLKVDQPFDVITSRAFAELKDFVIWSQHVLAQDGRFIAMKGVEPVDEISRLPAGWQVSKVQALHVPGLQAQRHLVFIERDGQTVNASGQGETV</sequence>
<dbReference type="GO" id="GO:0005829">
    <property type="term" value="C:cytosol"/>
    <property type="evidence" value="ECO:0007669"/>
    <property type="project" value="TreeGrafter"/>
</dbReference>
<feature type="binding site" evidence="6">
    <location>
        <begin position="137"/>
        <end position="138"/>
    </location>
    <ligand>
        <name>S-adenosyl-L-methionine</name>
        <dbReference type="ChEBI" id="CHEBI:59789"/>
    </ligand>
</feature>
<keyword evidence="8" id="KW-1185">Reference proteome</keyword>
<dbReference type="Gene3D" id="3.40.50.150">
    <property type="entry name" value="Vaccinia Virus protein VP39"/>
    <property type="match status" value="1"/>
</dbReference>
<dbReference type="NCBIfam" id="TIGR00138">
    <property type="entry name" value="rsmG_gidB"/>
    <property type="match status" value="1"/>
</dbReference>
<evidence type="ECO:0000256" key="4">
    <source>
        <dbReference type="ARBA" id="ARBA00022679"/>
    </source>
</evidence>
<dbReference type="InterPro" id="IPR029063">
    <property type="entry name" value="SAM-dependent_MTases_sf"/>
</dbReference>
<dbReference type="PANTHER" id="PTHR31760:SF0">
    <property type="entry name" value="S-ADENOSYL-L-METHIONINE-DEPENDENT METHYLTRANSFERASES SUPERFAMILY PROTEIN"/>
    <property type="match status" value="1"/>
</dbReference>
<proteinExistence type="inferred from homology"/>
<dbReference type="EC" id="2.1.1.170" evidence="6"/>
<evidence type="ECO:0000256" key="5">
    <source>
        <dbReference type="ARBA" id="ARBA00022691"/>
    </source>
</evidence>
<protein>
    <recommendedName>
        <fullName evidence="6">Ribosomal RNA small subunit methyltransferase G</fullName>
        <ecNumber evidence="6">2.1.1.170</ecNumber>
    </recommendedName>
    <alternativeName>
        <fullName evidence="6">16S rRNA 7-methylguanosine methyltransferase</fullName>
        <shortName evidence="6">16S rRNA m7G methyltransferase</shortName>
    </alternativeName>
</protein>
<dbReference type="RefSeq" id="WP_132259553.1">
    <property type="nucleotide sequence ID" value="NZ_SLZQ01000010.1"/>
</dbReference>
<dbReference type="PIRSF" id="PIRSF003078">
    <property type="entry name" value="GidB"/>
    <property type="match status" value="1"/>
</dbReference>
<organism evidence="7 8">
    <name type="scientific">Paucimonas lemoignei</name>
    <name type="common">Pseudomonas lemoignei</name>
    <dbReference type="NCBI Taxonomy" id="29443"/>
    <lineage>
        <taxon>Bacteria</taxon>
        <taxon>Pseudomonadati</taxon>
        <taxon>Pseudomonadota</taxon>
        <taxon>Betaproteobacteria</taxon>
        <taxon>Burkholderiales</taxon>
        <taxon>Burkholderiaceae</taxon>
        <taxon>Paucimonas</taxon>
    </lineage>
</organism>
<dbReference type="SUPFAM" id="SSF53335">
    <property type="entry name" value="S-adenosyl-L-methionine-dependent methyltransferases"/>
    <property type="match status" value="1"/>
</dbReference>
<evidence type="ECO:0000256" key="6">
    <source>
        <dbReference type="HAMAP-Rule" id="MF_00074"/>
    </source>
</evidence>
<dbReference type="Pfam" id="PF02527">
    <property type="entry name" value="GidB"/>
    <property type="match status" value="1"/>
</dbReference>
<reference evidence="7 8" key="1">
    <citation type="submission" date="2019-03" db="EMBL/GenBank/DDBJ databases">
        <title>Genomic Encyclopedia of Type Strains, Phase IV (KMG-IV): sequencing the most valuable type-strain genomes for metagenomic binning, comparative biology and taxonomic classification.</title>
        <authorList>
            <person name="Goeker M."/>
        </authorList>
    </citation>
    <scope>NUCLEOTIDE SEQUENCE [LARGE SCALE GENOMIC DNA]</scope>
    <source>
        <strain evidence="7 8">DSM 7445</strain>
    </source>
</reference>
<gene>
    <name evidence="6" type="primary">rsmG</name>
    <name evidence="7" type="ORF">EDC30_1106</name>
</gene>
<evidence type="ECO:0000256" key="3">
    <source>
        <dbReference type="ARBA" id="ARBA00022603"/>
    </source>
</evidence>
<dbReference type="HAMAP" id="MF_00074">
    <property type="entry name" value="16SrRNA_methyltr_G"/>
    <property type="match status" value="1"/>
</dbReference>
<comment type="caution">
    <text evidence="7">The sequence shown here is derived from an EMBL/GenBank/DDBJ whole genome shotgun (WGS) entry which is preliminary data.</text>
</comment>
<dbReference type="AlphaFoldDB" id="A0A4R3HRJ4"/>
<dbReference type="PANTHER" id="PTHR31760">
    <property type="entry name" value="S-ADENOSYL-L-METHIONINE-DEPENDENT METHYLTRANSFERASES SUPERFAMILY PROTEIN"/>
    <property type="match status" value="1"/>
</dbReference>
<keyword evidence="5 6" id="KW-0949">S-adenosyl-L-methionine</keyword>
<evidence type="ECO:0000313" key="8">
    <source>
        <dbReference type="Proteomes" id="UP000295382"/>
    </source>
</evidence>
<keyword evidence="2 6" id="KW-0698">rRNA processing</keyword>
<evidence type="ECO:0000256" key="2">
    <source>
        <dbReference type="ARBA" id="ARBA00022552"/>
    </source>
</evidence>
<accession>A0A4R3HRJ4</accession>
<evidence type="ECO:0000313" key="7">
    <source>
        <dbReference type="EMBL" id="TCS35538.1"/>
    </source>
</evidence>
<comment type="caution">
    <text evidence="6">Lacks conserved residue(s) required for the propagation of feature annotation.</text>
</comment>
<dbReference type="Proteomes" id="UP000295382">
    <property type="component" value="Unassembled WGS sequence"/>
</dbReference>
<comment type="subcellular location">
    <subcellularLocation>
        <location evidence="6">Cytoplasm</location>
    </subcellularLocation>
</comment>
<feature type="binding site" evidence="6">
    <location>
        <position position="82"/>
    </location>
    <ligand>
        <name>S-adenosyl-L-methionine</name>
        <dbReference type="ChEBI" id="CHEBI:59789"/>
    </ligand>
</feature>
<keyword evidence="4 6" id="KW-0808">Transferase</keyword>
<comment type="similarity">
    <text evidence="6">Belongs to the methyltransferase superfamily. RNA methyltransferase RsmG family.</text>
</comment>
<dbReference type="InterPro" id="IPR003682">
    <property type="entry name" value="rRNA_ssu_MeTfrase_G"/>
</dbReference>
<keyword evidence="1 6" id="KW-0963">Cytoplasm</keyword>
<feature type="binding site" evidence="6">
    <location>
        <position position="87"/>
    </location>
    <ligand>
        <name>S-adenosyl-L-methionine</name>
        <dbReference type="ChEBI" id="CHEBI:59789"/>
    </ligand>
</feature>